<dbReference type="Gene3D" id="1.20.120.450">
    <property type="entry name" value="dinb family like domain"/>
    <property type="match status" value="1"/>
</dbReference>
<accession>A0A1W2B1Y5</accession>
<feature type="binding site" evidence="3">
    <location>
        <position position="144"/>
    </location>
    <ligand>
        <name>a divalent metal cation</name>
        <dbReference type="ChEBI" id="CHEBI:60240"/>
    </ligand>
</feature>
<proteinExistence type="inferred from homology"/>
<evidence type="ECO:0000313" key="4">
    <source>
        <dbReference type="EMBL" id="SMC66428.1"/>
    </source>
</evidence>
<protein>
    <submittedName>
        <fullName evidence="4">Uncharacterized damage-inducible protein DinB (Forms a four-helix bundle)</fullName>
    </submittedName>
</protein>
<gene>
    <name evidence="4" type="ORF">SAMN06296427_105223</name>
</gene>
<evidence type="ECO:0000256" key="2">
    <source>
        <dbReference type="ARBA" id="ARBA00022723"/>
    </source>
</evidence>
<dbReference type="AlphaFoldDB" id="A0A1W2B1Y5"/>
<keyword evidence="2 3" id="KW-0479">Metal-binding</keyword>
<dbReference type="GO" id="GO:0046872">
    <property type="term" value="F:metal ion binding"/>
    <property type="evidence" value="ECO:0007669"/>
    <property type="project" value="UniProtKB-KW"/>
</dbReference>
<evidence type="ECO:0000313" key="5">
    <source>
        <dbReference type="Proteomes" id="UP000192393"/>
    </source>
</evidence>
<feature type="binding site" evidence="3">
    <location>
        <position position="140"/>
    </location>
    <ligand>
        <name>a divalent metal cation</name>
        <dbReference type="ChEBI" id="CHEBI:60240"/>
    </ligand>
</feature>
<dbReference type="SUPFAM" id="SSF109854">
    <property type="entry name" value="DinB/YfiT-like putative metalloenzymes"/>
    <property type="match status" value="1"/>
</dbReference>
<dbReference type="STRING" id="1434700.SAMN06296427_105223"/>
<dbReference type="PANTHER" id="PTHR37302:SF3">
    <property type="entry name" value="DAMAGE-INDUCIBLE PROTEIN DINB"/>
    <property type="match status" value="1"/>
</dbReference>
<dbReference type="InterPro" id="IPR007837">
    <property type="entry name" value="DinB"/>
</dbReference>
<comment type="similarity">
    <text evidence="1">Belongs to the DinB family.</text>
</comment>
<dbReference type="EMBL" id="FWXS01000005">
    <property type="protein sequence ID" value="SMC66428.1"/>
    <property type="molecule type" value="Genomic_DNA"/>
</dbReference>
<keyword evidence="5" id="KW-1185">Reference proteome</keyword>
<organism evidence="4 5">
    <name type="scientific">Moheibacter sediminis</name>
    <dbReference type="NCBI Taxonomy" id="1434700"/>
    <lineage>
        <taxon>Bacteria</taxon>
        <taxon>Pseudomonadati</taxon>
        <taxon>Bacteroidota</taxon>
        <taxon>Flavobacteriia</taxon>
        <taxon>Flavobacteriales</taxon>
        <taxon>Weeksellaceae</taxon>
        <taxon>Moheibacter</taxon>
    </lineage>
</organism>
<sequence>MIMKSTKPIQKSAFQTLIEDQIHYQLWANQSMIDSLKAHPAQKLTAKIPSSYETIYDTVKHIYQVQDFWFKMIQGKSYDFTEKEYSTDELFEKLIQNSNELNDFVCQLDEFELQEKMEIITPWFTSHQPRYELIQQIVTHTAYHRGQIVTMGRNLDITNAANTDFNFYLLMAKPKSEI</sequence>
<evidence type="ECO:0000256" key="1">
    <source>
        <dbReference type="ARBA" id="ARBA00008635"/>
    </source>
</evidence>
<evidence type="ECO:0000256" key="3">
    <source>
        <dbReference type="PIRSR" id="PIRSR607837-1"/>
    </source>
</evidence>
<reference evidence="4 5" key="1">
    <citation type="submission" date="2017-04" db="EMBL/GenBank/DDBJ databases">
        <authorList>
            <person name="Afonso C.L."/>
            <person name="Miller P.J."/>
            <person name="Scott M.A."/>
            <person name="Spackman E."/>
            <person name="Goraichik I."/>
            <person name="Dimitrov K.M."/>
            <person name="Suarez D.L."/>
            <person name="Swayne D.E."/>
        </authorList>
    </citation>
    <scope>NUCLEOTIDE SEQUENCE [LARGE SCALE GENOMIC DNA]</scope>
    <source>
        <strain evidence="4 5">CGMCC 1.12708</strain>
    </source>
</reference>
<dbReference type="Pfam" id="PF05163">
    <property type="entry name" value="DinB"/>
    <property type="match status" value="1"/>
</dbReference>
<dbReference type="PANTHER" id="PTHR37302">
    <property type="entry name" value="SLR1116 PROTEIN"/>
    <property type="match status" value="1"/>
</dbReference>
<dbReference type="Proteomes" id="UP000192393">
    <property type="component" value="Unassembled WGS sequence"/>
</dbReference>
<feature type="binding site" evidence="3">
    <location>
        <position position="61"/>
    </location>
    <ligand>
        <name>a divalent metal cation</name>
        <dbReference type="ChEBI" id="CHEBI:60240"/>
    </ligand>
</feature>
<name>A0A1W2B1Y5_9FLAO</name>
<dbReference type="InterPro" id="IPR034660">
    <property type="entry name" value="DinB/YfiT-like"/>
</dbReference>